<organism evidence="4 5">
    <name type="scientific">Menidia menidia</name>
    <name type="common">Atlantic silverside</name>
    <dbReference type="NCBI Taxonomy" id="238744"/>
    <lineage>
        <taxon>Eukaryota</taxon>
        <taxon>Metazoa</taxon>
        <taxon>Chordata</taxon>
        <taxon>Craniata</taxon>
        <taxon>Vertebrata</taxon>
        <taxon>Euteleostomi</taxon>
        <taxon>Actinopterygii</taxon>
        <taxon>Neopterygii</taxon>
        <taxon>Teleostei</taxon>
        <taxon>Neoteleostei</taxon>
        <taxon>Acanthomorphata</taxon>
        <taxon>Ovalentaria</taxon>
        <taxon>Atherinomorphae</taxon>
        <taxon>Atheriniformes</taxon>
        <taxon>Atherinopsidae</taxon>
        <taxon>Menidiinae</taxon>
        <taxon>Menidia</taxon>
    </lineage>
</organism>
<keyword evidence="2" id="KW-0732">Signal</keyword>
<reference evidence="4" key="1">
    <citation type="submission" date="2021-05" db="EMBL/GenBank/DDBJ databases">
        <authorList>
            <person name="Tigano A."/>
        </authorList>
    </citation>
    <scope>NUCLEOTIDE SEQUENCE</scope>
</reference>
<name>A0A8S4AGM4_9TELE</name>
<dbReference type="PRINTS" id="PR00480">
    <property type="entry name" value="ASTACIN"/>
</dbReference>
<evidence type="ECO:0000313" key="5">
    <source>
        <dbReference type="Proteomes" id="UP000677803"/>
    </source>
</evidence>
<dbReference type="GO" id="GO:0006508">
    <property type="term" value="P:proteolysis"/>
    <property type="evidence" value="ECO:0007669"/>
    <property type="project" value="UniProtKB-KW"/>
</dbReference>
<dbReference type="EMBL" id="CAJRST010000001">
    <property type="protein sequence ID" value="CAG5848794.1"/>
    <property type="molecule type" value="Genomic_DNA"/>
</dbReference>
<dbReference type="PANTHER" id="PTHR10127">
    <property type="entry name" value="DISCOIDIN, CUB, EGF, LAMININ , AND ZINC METALLOPROTEASE DOMAIN CONTAINING"/>
    <property type="match status" value="1"/>
</dbReference>
<keyword evidence="1 2" id="KW-0479">Metal-binding</keyword>
<gene>
    <name evidence="4" type="ORF">MMEN_LOCUS27</name>
</gene>
<dbReference type="GO" id="GO:0008270">
    <property type="term" value="F:zinc ion binding"/>
    <property type="evidence" value="ECO:0007669"/>
    <property type="project" value="UniProtKB-UniRule"/>
</dbReference>
<dbReference type="GO" id="GO:0004222">
    <property type="term" value="F:metalloendopeptidase activity"/>
    <property type="evidence" value="ECO:0007669"/>
    <property type="project" value="UniProtKB-UniRule"/>
</dbReference>
<keyword evidence="1 2" id="KW-0482">Metalloprotease</keyword>
<keyword evidence="1 2" id="KW-0862">Zinc</keyword>
<feature type="active site" evidence="1">
    <location>
        <position position="159"/>
    </location>
</feature>
<keyword evidence="1 2" id="KW-0378">Hydrolase</keyword>
<feature type="chain" id="PRO_5035962837" description="Metalloendopeptidase" evidence="2">
    <location>
        <begin position="20"/>
        <end position="283"/>
    </location>
</feature>
<dbReference type="AlphaFoldDB" id="A0A8S4AGM4"/>
<dbReference type="SMART" id="SM00235">
    <property type="entry name" value="ZnMc"/>
    <property type="match status" value="1"/>
</dbReference>
<dbReference type="Proteomes" id="UP000677803">
    <property type="component" value="Unassembled WGS sequence"/>
</dbReference>
<dbReference type="Gene3D" id="3.40.390.10">
    <property type="entry name" value="Collagenase (Catalytic Domain)"/>
    <property type="match status" value="1"/>
</dbReference>
<feature type="domain" description="Peptidase M12A" evidence="3">
    <location>
        <begin position="61"/>
        <end position="283"/>
    </location>
</feature>
<evidence type="ECO:0000259" key="3">
    <source>
        <dbReference type="PROSITE" id="PS51864"/>
    </source>
</evidence>
<comment type="cofactor">
    <cofactor evidence="1 2">
        <name>Zn(2+)</name>
        <dbReference type="ChEBI" id="CHEBI:29105"/>
    </cofactor>
    <text evidence="1 2">Binds 1 zinc ion per subunit.</text>
</comment>
<evidence type="ECO:0000256" key="1">
    <source>
        <dbReference type="PROSITE-ProRule" id="PRU01211"/>
    </source>
</evidence>
<dbReference type="InterPro" id="IPR024079">
    <property type="entry name" value="MetalloPept_cat_dom_sf"/>
</dbReference>
<dbReference type="OrthoDB" id="291007at2759"/>
<dbReference type="Pfam" id="PF01400">
    <property type="entry name" value="Astacin"/>
    <property type="match status" value="1"/>
</dbReference>
<keyword evidence="5" id="KW-1185">Reference proteome</keyword>
<feature type="signal peptide" evidence="2">
    <location>
        <begin position="1"/>
        <end position="19"/>
    </location>
</feature>
<dbReference type="InterPro" id="IPR006026">
    <property type="entry name" value="Peptidase_Metallo"/>
</dbReference>
<comment type="caution">
    <text evidence="4">The sequence shown here is derived from an EMBL/GenBank/DDBJ whole genome shotgun (WGS) entry which is preliminary data.</text>
</comment>
<evidence type="ECO:0000313" key="4">
    <source>
        <dbReference type="EMBL" id="CAG5848794.1"/>
    </source>
</evidence>
<proteinExistence type="predicted"/>
<dbReference type="EC" id="3.4.24.-" evidence="2"/>
<feature type="binding site" evidence="1">
    <location>
        <position position="162"/>
    </location>
    <ligand>
        <name>Zn(2+)</name>
        <dbReference type="ChEBI" id="CHEBI:29105"/>
        <note>catalytic</note>
    </ligand>
</feature>
<accession>A0A8S4AGM4</accession>
<keyword evidence="1 2" id="KW-0645">Protease</keyword>
<feature type="binding site" evidence="1">
    <location>
        <position position="168"/>
    </location>
    <ligand>
        <name>Zn(2+)</name>
        <dbReference type="ChEBI" id="CHEBI:29105"/>
        <note>catalytic</note>
    </ligand>
</feature>
<dbReference type="PROSITE" id="PS51864">
    <property type="entry name" value="ASTACIN"/>
    <property type="match status" value="1"/>
</dbReference>
<dbReference type="PANTHER" id="PTHR10127:SF899">
    <property type="entry name" value="ASTACIN-LIKE METALLOENDOPEPTIDASE-RELATED"/>
    <property type="match status" value="1"/>
</dbReference>
<evidence type="ECO:0000256" key="2">
    <source>
        <dbReference type="RuleBase" id="RU361183"/>
    </source>
</evidence>
<comment type="caution">
    <text evidence="1">Lacks conserved residue(s) required for the propagation of feature annotation.</text>
</comment>
<protein>
    <recommendedName>
        <fullName evidence="2">Metalloendopeptidase</fullName>
        <ecNumber evidence="2">3.4.24.-</ecNumber>
    </recommendedName>
</protein>
<dbReference type="InterPro" id="IPR001506">
    <property type="entry name" value="Peptidase_M12A"/>
</dbReference>
<dbReference type="SUPFAM" id="SSF55486">
    <property type="entry name" value="Metalloproteases ('zincins'), catalytic domain"/>
    <property type="match status" value="1"/>
</dbReference>
<feature type="binding site" evidence="1">
    <location>
        <position position="158"/>
    </location>
    <ligand>
        <name>Zn(2+)</name>
        <dbReference type="ChEBI" id="CHEBI:29105"/>
        <note>catalytic</note>
    </ligand>
</feature>
<sequence>MTPAFHLLIVLSLTALSLSAPTDSGNDIDESSDVSEIISKANEDIKTPVMFGDIMPSMSRNAVPCTATGCKWPKYGRYVYVPVSISSTYSRAERNVIIRGLVSFHRSTCIRFVWRRWQSSYLNFFSGTGCWSYLGRQGGRQSVSLRRNGCLYQSTIQHEVMHALGFHHEQVRSDRDQFIQILTQNIQPGREHNFRKVNTNNLQTPYDFNSVMHYGRTAFSRNGQPTIGDERQRHRPRQPPLPMLVEHGDEGVVLQTSPLQQSCWMRKAGQRFNGGLTSLWPSA</sequence>